<dbReference type="InterPro" id="IPR001202">
    <property type="entry name" value="WW_dom"/>
</dbReference>
<proteinExistence type="predicted"/>
<dbReference type="InterPro" id="IPR036020">
    <property type="entry name" value="WW_dom_sf"/>
</dbReference>
<organism evidence="2 3">
    <name type="scientific">Polarella glacialis</name>
    <name type="common">Dinoflagellate</name>
    <dbReference type="NCBI Taxonomy" id="89957"/>
    <lineage>
        <taxon>Eukaryota</taxon>
        <taxon>Sar</taxon>
        <taxon>Alveolata</taxon>
        <taxon>Dinophyceae</taxon>
        <taxon>Suessiales</taxon>
        <taxon>Suessiaceae</taxon>
        <taxon>Polarella</taxon>
    </lineage>
</organism>
<feature type="domain" description="WW" evidence="1">
    <location>
        <begin position="145"/>
        <end position="179"/>
    </location>
</feature>
<dbReference type="SUPFAM" id="SSF51045">
    <property type="entry name" value="WW domain"/>
    <property type="match status" value="1"/>
</dbReference>
<dbReference type="EMBL" id="CAJNNW010026818">
    <property type="protein sequence ID" value="CAE8687910.1"/>
    <property type="molecule type" value="Genomic_DNA"/>
</dbReference>
<dbReference type="InterPro" id="IPR029063">
    <property type="entry name" value="SAM-dependent_MTases_sf"/>
</dbReference>
<evidence type="ECO:0000313" key="3">
    <source>
        <dbReference type="Proteomes" id="UP000626109"/>
    </source>
</evidence>
<gene>
    <name evidence="2" type="ORF">PGLA2088_LOCUS25652</name>
</gene>
<sequence>AALQRLAAAKPSAYRICTSSPGEVICLEEVSSGRRLECRCADFFALGLDLVQRTDVIFFAVNIPCKLFPQLCQQLLKAKEGCRLFTYHKLETIWWVEEPCPFHQCEVNVPDTDTFATSWSPQGYRFYVYVCDRTRRPQIKAEARNETFSEWQSMWDEGSKSYFYHNQESETSQWELPREVGCWKVEWSQEQTSWFFWHTPTGHSQWDAPKCLADLGWSWGSPPPAKA</sequence>
<dbReference type="PROSITE" id="PS01159">
    <property type="entry name" value="WW_DOMAIN_1"/>
    <property type="match status" value="1"/>
</dbReference>
<dbReference type="Gene3D" id="3.40.50.150">
    <property type="entry name" value="Vaccinia Virus protein VP39"/>
    <property type="match status" value="1"/>
</dbReference>
<feature type="non-terminal residue" evidence="2">
    <location>
        <position position="1"/>
    </location>
</feature>
<evidence type="ECO:0000313" key="2">
    <source>
        <dbReference type="EMBL" id="CAE8687910.1"/>
    </source>
</evidence>
<dbReference type="Proteomes" id="UP000626109">
    <property type="component" value="Unassembled WGS sequence"/>
</dbReference>
<dbReference type="AlphaFoldDB" id="A0A813JYL3"/>
<comment type="caution">
    <text evidence="2">The sequence shown here is derived from an EMBL/GenBank/DDBJ whole genome shotgun (WGS) entry which is preliminary data.</text>
</comment>
<dbReference type="PROSITE" id="PS50020">
    <property type="entry name" value="WW_DOMAIN_2"/>
    <property type="match status" value="1"/>
</dbReference>
<accession>A0A813JYL3</accession>
<evidence type="ECO:0000259" key="1">
    <source>
        <dbReference type="PROSITE" id="PS50020"/>
    </source>
</evidence>
<dbReference type="SMART" id="SM00456">
    <property type="entry name" value="WW"/>
    <property type="match status" value="2"/>
</dbReference>
<protein>
    <recommendedName>
        <fullName evidence="1">WW domain-containing protein</fullName>
    </recommendedName>
</protein>
<dbReference type="Pfam" id="PF00397">
    <property type="entry name" value="WW"/>
    <property type="match status" value="1"/>
</dbReference>
<reference evidence="2" key="1">
    <citation type="submission" date="2021-02" db="EMBL/GenBank/DDBJ databases">
        <authorList>
            <person name="Dougan E. K."/>
            <person name="Rhodes N."/>
            <person name="Thang M."/>
            <person name="Chan C."/>
        </authorList>
    </citation>
    <scope>NUCLEOTIDE SEQUENCE</scope>
</reference>
<name>A0A813JYL3_POLGL</name>